<dbReference type="Proteomes" id="UP000076962">
    <property type="component" value="Unassembled WGS sequence"/>
</dbReference>
<keyword evidence="2" id="KW-1185">Reference proteome</keyword>
<protein>
    <submittedName>
        <fullName evidence="1">Uncharacterized protein</fullName>
    </submittedName>
</protein>
<dbReference type="AlphaFoldDB" id="A0A176RU05"/>
<reference evidence="1 2" key="1">
    <citation type="submission" date="2016-05" db="EMBL/GenBank/DDBJ databases">
        <title>Single-cell genome of chain-forming Candidatus Thiomargarita nelsonii and comparison to other large sulfur-oxidizing bacteria.</title>
        <authorList>
            <person name="Winkel M."/>
            <person name="Salman V."/>
            <person name="Woyke T."/>
            <person name="Schulz-Vogt H."/>
            <person name="Richter M."/>
            <person name="Flood B."/>
            <person name="Bailey J."/>
            <person name="Amann R."/>
            <person name="Mussmann M."/>
        </authorList>
    </citation>
    <scope>NUCLEOTIDE SEQUENCE [LARGE SCALE GENOMIC DNA]</scope>
    <source>
        <strain evidence="1 2">THI036</strain>
    </source>
</reference>
<proteinExistence type="predicted"/>
<organism evidence="1 2">
    <name type="scientific">Candidatus Thiomargarita nelsonii</name>
    <dbReference type="NCBI Taxonomy" id="1003181"/>
    <lineage>
        <taxon>Bacteria</taxon>
        <taxon>Pseudomonadati</taxon>
        <taxon>Pseudomonadota</taxon>
        <taxon>Gammaproteobacteria</taxon>
        <taxon>Thiotrichales</taxon>
        <taxon>Thiotrichaceae</taxon>
        <taxon>Thiomargarita</taxon>
    </lineage>
</organism>
<gene>
    <name evidence="1" type="ORF">THIOM_005154</name>
</gene>
<evidence type="ECO:0000313" key="1">
    <source>
        <dbReference type="EMBL" id="OAD19224.1"/>
    </source>
</evidence>
<accession>A0A176RU05</accession>
<comment type="caution">
    <text evidence="1">The sequence shown here is derived from an EMBL/GenBank/DDBJ whole genome shotgun (WGS) entry which is preliminary data.</text>
</comment>
<sequence>MCLSYLSFISTVMMDCPALEIDVTFFSCGICWTAVSITSVTSSSTSVGSAPG</sequence>
<evidence type="ECO:0000313" key="2">
    <source>
        <dbReference type="Proteomes" id="UP000076962"/>
    </source>
</evidence>
<dbReference type="EMBL" id="LUTY01002890">
    <property type="protein sequence ID" value="OAD19224.1"/>
    <property type="molecule type" value="Genomic_DNA"/>
</dbReference>
<name>A0A176RU05_9GAMM</name>